<keyword evidence="3" id="KW-1185">Reference proteome</keyword>
<dbReference type="EMBL" id="JACHGN010000006">
    <property type="protein sequence ID" value="MBB5133646.1"/>
    <property type="molecule type" value="Genomic_DNA"/>
</dbReference>
<accession>A0A840P543</accession>
<feature type="domain" description="Thiopeptide-type bacteriocin biosynthesis" evidence="1">
    <location>
        <begin position="8"/>
        <end position="360"/>
    </location>
</feature>
<dbReference type="InterPro" id="IPR054643">
    <property type="entry name" value="TbtD_PbtD_pyrid"/>
</dbReference>
<dbReference type="AlphaFoldDB" id="A0A840P543"/>
<organism evidence="2 3">
    <name type="scientific">Thermocatellispora tengchongensis</name>
    <dbReference type="NCBI Taxonomy" id="1073253"/>
    <lineage>
        <taxon>Bacteria</taxon>
        <taxon>Bacillati</taxon>
        <taxon>Actinomycetota</taxon>
        <taxon>Actinomycetes</taxon>
        <taxon>Streptosporangiales</taxon>
        <taxon>Streptosporangiaceae</taxon>
        <taxon>Thermocatellispora</taxon>
    </lineage>
</organism>
<dbReference type="Proteomes" id="UP000578449">
    <property type="component" value="Unassembled WGS sequence"/>
</dbReference>
<evidence type="ECO:0000259" key="1">
    <source>
        <dbReference type="Pfam" id="PF14028"/>
    </source>
</evidence>
<dbReference type="RefSeq" id="WP_185050590.1">
    <property type="nucleotide sequence ID" value="NZ_BAABIX010000001.1"/>
</dbReference>
<evidence type="ECO:0000313" key="3">
    <source>
        <dbReference type="Proteomes" id="UP000578449"/>
    </source>
</evidence>
<name>A0A840P543_9ACTN</name>
<evidence type="ECO:0000313" key="2">
    <source>
        <dbReference type="EMBL" id="MBB5133646.1"/>
    </source>
</evidence>
<dbReference type="InterPro" id="IPR023809">
    <property type="entry name" value="Thiopep_bacteriocin_synth_dom"/>
</dbReference>
<gene>
    <name evidence="2" type="ORF">HNP84_003372</name>
</gene>
<sequence length="385" mass="43755">MTETTRQWHSAHIYYYDGNGADALLLDGVRPLIAALGERGMPDAYFVRHWLRGPHVRVHVHTDPATWENVAKPLIEDIAGGYLREHPSTHVPDMEQEERVHTWLAELEREQGPLTPWFPDNSIQYLPYDRRLHVLGTVEAADNLAAFHVETTPLAFRILQDHPTKSGRLGALLSLMLASAQIGCPPITKGYLSYRSHAEGFFANCADPQRMRTTYENLYQANREPLARRLRAVLALLDPDAPAADVDEDGYEEATRYLAEWAPIARRVIERSEDLEARGLLDMPSFFVDDPDSRRGMGWENVSDFHKALIGNEHVRDELASATWFTVYRVLLNFQYLLFSRLGLTPSERFLLCHLAARAVEDAHDMGLDKVIELLQAEPTAWGPR</sequence>
<reference evidence="2 3" key="1">
    <citation type="submission" date="2020-08" db="EMBL/GenBank/DDBJ databases">
        <title>Genomic Encyclopedia of Type Strains, Phase IV (KMG-IV): sequencing the most valuable type-strain genomes for metagenomic binning, comparative biology and taxonomic classification.</title>
        <authorList>
            <person name="Goeker M."/>
        </authorList>
    </citation>
    <scope>NUCLEOTIDE SEQUENCE [LARGE SCALE GENOMIC DNA]</scope>
    <source>
        <strain evidence="2 3">DSM 45615</strain>
    </source>
</reference>
<protein>
    <recommendedName>
        <fullName evidence="1">Thiopeptide-type bacteriocin biosynthesis domain-containing protein</fullName>
    </recommendedName>
</protein>
<proteinExistence type="predicted"/>
<dbReference type="NCBIfam" id="NF045556">
    <property type="entry name" value="TbtD_PbtD_pyrid"/>
    <property type="match status" value="1"/>
</dbReference>
<dbReference type="Pfam" id="PF14028">
    <property type="entry name" value="Lant_dehydr_C"/>
    <property type="match status" value="1"/>
</dbReference>
<comment type="caution">
    <text evidence="2">The sequence shown here is derived from an EMBL/GenBank/DDBJ whole genome shotgun (WGS) entry which is preliminary data.</text>
</comment>